<dbReference type="Pfam" id="PF00271">
    <property type="entry name" value="Helicase_C"/>
    <property type="match status" value="1"/>
</dbReference>
<sequence>MTPTVHTFDGLGIAPRLLEALDKLQFATPTPIQYQSIPHALAGKDIMGIAQTGTGKTLAFGIPVLQRLAQAKGIALILLPTRELAVQVNEDLHNIGRFFHLRTAVLIGGESIGRQIRTLRQNPHVIIATPGRLMDHLAQKTISLSAVKTLILDEADRMLDMGFAPQIKRILQHVPKERQTMLFSATMPPEIVSLATSYMRLPVRVEVAPSGTAAPNVTHEIFFVHQPAKMPLLKTLLAEYTGSMLVFSRTKHGAKKIAADIRAAGIRAAEIHSNRTLNQRLAALNGFKTGVFRVLVATDIAARGIDVKNIELVVNYDLPEKAEDYVHRIGRTGRAGHTGHAISFATPAQRRDVFAIERLIKKPLPVSKLPAGIAAVAPSSNFVQDLPIRQAGRPRQWAGKPQRNFNSSAPRRPFRPASPASSAGRPAGRSGGNHPFRSSSRTSGPRRNNRSSSFGNYRKCNNYATH</sequence>
<feature type="region of interest" description="Disordered" evidence="8">
    <location>
        <begin position="392"/>
        <end position="466"/>
    </location>
</feature>
<feature type="short sequence motif" description="Q motif" evidence="6">
    <location>
        <begin position="6"/>
        <end position="34"/>
    </location>
</feature>
<dbReference type="PROSITE" id="PS51194">
    <property type="entry name" value="HELICASE_CTER"/>
    <property type="match status" value="1"/>
</dbReference>
<dbReference type="SUPFAM" id="SSF52540">
    <property type="entry name" value="P-loop containing nucleoside triphosphate hydrolases"/>
    <property type="match status" value="1"/>
</dbReference>
<evidence type="ECO:0000256" key="4">
    <source>
        <dbReference type="ARBA" id="ARBA00022840"/>
    </source>
</evidence>
<evidence type="ECO:0000259" key="10">
    <source>
        <dbReference type="PROSITE" id="PS51194"/>
    </source>
</evidence>
<proteinExistence type="inferred from homology"/>
<dbReference type="CDD" id="cd18787">
    <property type="entry name" value="SF2_C_DEAD"/>
    <property type="match status" value="1"/>
</dbReference>
<feature type="domain" description="DEAD-box RNA helicase Q" evidence="11">
    <location>
        <begin position="6"/>
        <end position="34"/>
    </location>
</feature>
<dbReference type="Gene3D" id="3.40.50.300">
    <property type="entry name" value="P-loop containing nucleotide triphosphate hydrolases"/>
    <property type="match status" value="2"/>
</dbReference>
<dbReference type="InterPro" id="IPR027417">
    <property type="entry name" value="P-loop_NTPase"/>
</dbReference>
<dbReference type="Proteomes" id="UP000178925">
    <property type="component" value="Unassembled WGS sequence"/>
</dbReference>
<accession>A0A1F5SNH6</accession>
<feature type="compositionally biased region" description="Low complexity" evidence="8">
    <location>
        <begin position="407"/>
        <end position="428"/>
    </location>
</feature>
<dbReference type="SMART" id="SM00490">
    <property type="entry name" value="HELICc"/>
    <property type="match status" value="1"/>
</dbReference>
<evidence type="ECO:0000313" key="13">
    <source>
        <dbReference type="Proteomes" id="UP000178925"/>
    </source>
</evidence>
<reference evidence="12 13" key="1">
    <citation type="journal article" date="2016" name="Nat. Commun.">
        <title>Thousands of microbial genomes shed light on interconnected biogeochemical processes in an aquifer system.</title>
        <authorList>
            <person name="Anantharaman K."/>
            <person name="Brown C.T."/>
            <person name="Hug L.A."/>
            <person name="Sharon I."/>
            <person name="Castelle C.J."/>
            <person name="Probst A.J."/>
            <person name="Thomas B.C."/>
            <person name="Singh A."/>
            <person name="Wilkins M.J."/>
            <person name="Karaoz U."/>
            <person name="Brodie E.L."/>
            <person name="Williams K.H."/>
            <person name="Hubbard S.S."/>
            <person name="Banfield J.F."/>
        </authorList>
    </citation>
    <scope>NUCLEOTIDE SEQUENCE [LARGE SCALE GENOMIC DNA]</scope>
</reference>
<dbReference type="PROSITE" id="PS51195">
    <property type="entry name" value="Q_MOTIF"/>
    <property type="match status" value="1"/>
</dbReference>
<evidence type="ECO:0000256" key="3">
    <source>
        <dbReference type="ARBA" id="ARBA00022806"/>
    </source>
</evidence>
<feature type="compositionally biased region" description="Polar residues" evidence="8">
    <location>
        <begin position="436"/>
        <end position="455"/>
    </location>
</feature>
<evidence type="ECO:0000256" key="1">
    <source>
        <dbReference type="ARBA" id="ARBA00022741"/>
    </source>
</evidence>
<dbReference type="Pfam" id="PF00270">
    <property type="entry name" value="DEAD"/>
    <property type="match status" value="1"/>
</dbReference>
<comment type="caution">
    <text evidence="12">The sequence shown here is derived from an EMBL/GenBank/DDBJ whole genome shotgun (WGS) entry which is preliminary data.</text>
</comment>
<feature type="domain" description="Helicase ATP-binding" evidence="9">
    <location>
        <begin position="37"/>
        <end position="205"/>
    </location>
</feature>
<comment type="similarity">
    <text evidence="5 7">Belongs to the DEAD box helicase family.</text>
</comment>
<dbReference type="InterPro" id="IPR014001">
    <property type="entry name" value="Helicase_ATP-bd"/>
</dbReference>
<dbReference type="PROSITE" id="PS00039">
    <property type="entry name" value="DEAD_ATP_HELICASE"/>
    <property type="match status" value="1"/>
</dbReference>
<dbReference type="EMBL" id="MFGC01000015">
    <property type="protein sequence ID" value="OGF28258.1"/>
    <property type="molecule type" value="Genomic_DNA"/>
</dbReference>
<dbReference type="InterPro" id="IPR001650">
    <property type="entry name" value="Helicase_C-like"/>
</dbReference>
<dbReference type="InterPro" id="IPR000629">
    <property type="entry name" value="RNA-helicase_DEAD-box_CS"/>
</dbReference>
<evidence type="ECO:0000256" key="8">
    <source>
        <dbReference type="SAM" id="MobiDB-lite"/>
    </source>
</evidence>
<evidence type="ECO:0000256" key="7">
    <source>
        <dbReference type="RuleBase" id="RU000492"/>
    </source>
</evidence>
<dbReference type="GO" id="GO:0003676">
    <property type="term" value="F:nucleic acid binding"/>
    <property type="evidence" value="ECO:0007669"/>
    <property type="project" value="InterPro"/>
</dbReference>
<dbReference type="GO" id="GO:0005829">
    <property type="term" value="C:cytosol"/>
    <property type="evidence" value="ECO:0007669"/>
    <property type="project" value="TreeGrafter"/>
</dbReference>
<dbReference type="GO" id="GO:0003724">
    <property type="term" value="F:RNA helicase activity"/>
    <property type="evidence" value="ECO:0007669"/>
    <property type="project" value="InterPro"/>
</dbReference>
<evidence type="ECO:0000256" key="5">
    <source>
        <dbReference type="ARBA" id="ARBA00038437"/>
    </source>
</evidence>
<dbReference type="CDD" id="cd00268">
    <property type="entry name" value="DEADc"/>
    <property type="match status" value="1"/>
</dbReference>
<dbReference type="GO" id="GO:0005524">
    <property type="term" value="F:ATP binding"/>
    <property type="evidence" value="ECO:0007669"/>
    <property type="project" value="UniProtKB-KW"/>
</dbReference>
<name>A0A1F5SNH6_9BACT</name>
<dbReference type="PROSITE" id="PS51192">
    <property type="entry name" value="HELICASE_ATP_BIND_1"/>
    <property type="match status" value="1"/>
</dbReference>
<dbReference type="STRING" id="1797995.A2242_02300"/>
<evidence type="ECO:0008006" key="14">
    <source>
        <dbReference type="Google" id="ProtNLM"/>
    </source>
</evidence>
<dbReference type="SMART" id="SM00487">
    <property type="entry name" value="DEXDc"/>
    <property type="match status" value="1"/>
</dbReference>
<keyword evidence="2 7" id="KW-0378">Hydrolase</keyword>
<organism evidence="12 13">
    <name type="scientific">Candidatus Falkowbacteria bacterium RIFOXYA2_FULL_47_9</name>
    <dbReference type="NCBI Taxonomy" id="1797995"/>
    <lineage>
        <taxon>Bacteria</taxon>
        <taxon>Candidatus Falkowiibacteriota</taxon>
    </lineage>
</organism>
<evidence type="ECO:0000259" key="11">
    <source>
        <dbReference type="PROSITE" id="PS51195"/>
    </source>
</evidence>
<protein>
    <recommendedName>
        <fullName evidence="14">DEAD/DEAH box helicase</fullName>
    </recommendedName>
</protein>
<dbReference type="AlphaFoldDB" id="A0A1F5SNH6"/>
<evidence type="ECO:0000313" key="12">
    <source>
        <dbReference type="EMBL" id="OGF28258.1"/>
    </source>
</evidence>
<dbReference type="InterPro" id="IPR011545">
    <property type="entry name" value="DEAD/DEAH_box_helicase_dom"/>
</dbReference>
<dbReference type="InterPro" id="IPR044742">
    <property type="entry name" value="DEAD/DEAH_RhlB"/>
</dbReference>
<evidence type="ECO:0000259" key="9">
    <source>
        <dbReference type="PROSITE" id="PS51192"/>
    </source>
</evidence>
<dbReference type="PANTHER" id="PTHR47959:SF13">
    <property type="entry name" value="ATP-DEPENDENT RNA HELICASE RHLE"/>
    <property type="match status" value="1"/>
</dbReference>
<keyword evidence="4 7" id="KW-0067">ATP-binding</keyword>
<gene>
    <name evidence="12" type="ORF">A2242_02300</name>
</gene>
<keyword evidence="1 7" id="KW-0547">Nucleotide-binding</keyword>
<evidence type="ECO:0000256" key="2">
    <source>
        <dbReference type="ARBA" id="ARBA00022801"/>
    </source>
</evidence>
<evidence type="ECO:0000256" key="6">
    <source>
        <dbReference type="PROSITE-ProRule" id="PRU00552"/>
    </source>
</evidence>
<dbReference type="InterPro" id="IPR050079">
    <property type="entry name" value="DEAD_box_RNA_helicase"/>
</dbReference>
<feature type="domain" description="Helicase C-terminal" evidence="10">
    <location>
        <begin position="232"/>
        <end position="377"/>
    </location>
</feature>
<dbReference type="PANTHER" id="PTHR47959">
    <property type="entry name" value="ATP-DEPENDENT RNA HELICASE RHLE-RELATED"/>
    <property type="match status" value="1"/>
</dbReference>
<keyword evidence="3 7" id="KW-0347">Helicase</keyword>
<dbReference type="InterPro" id="IPR014014">
    <property type="entry name" value="RNA_helicase_DEAD_Q_motif"/>
</dbReference>
<dbReference type="GO" id="GO:0016787">
    <property type="term" value="F:hydrolase activity"/>
    <property type="evidence" value="ECO:0007669"/>
    <property type="project" value="UniProtKB-KW"/>
</dbReference>